<evidence type="ECO:0008006" key="3">
    <source>
        <dbReference type="Google" id="ProtNLM"/>
    </source>
</evidence>
<dbReference type="Proteomes" id="UP000272908">
    <property type="component" value="Unassembled WGS sequence"/>
</dbReference>
<dbReference type="EMBL" id="UIHC01000012">
    <property type="protein sequence ID" value="SUZ31901.1"/>
    <property type="molecule type" value="Genomic_DNA"/>
</dbReference>
<gene>
    <name evidence="1" type="ORF">ROE7235_01652</name>
</gene>
<proteinExistence type="predicted"/>
<dbReference type="AlphaFoldDB" id="A0A3B0M7D3"/>
<reference evidence="2" key="1">
    <citation type="submission" date="2018-08" db="EMBL/GenBank/DDBJ databases">
        <authorList>
            <person name="Rodrigo-Torres L."/>
            <person name="Arahal R. D."/>
            <person name="Lucena T."/>
        </authorList>
    </citation>
    <scope>NUCLEOTIDE SEQUENCE [LARGE SCALE GENOMIC DNA]</scope>
    <source>
        <strain evidence="2">CECT 7235</strain>
    </source>
</reference>
<dbReference type="RefSeq" id="WP_147434186.1">
    <property type="nucleotide sequence ID" value="NZ_UIHC01000012.1"/>
</dbReference>
<evidence type="ECO:0000313" key="2">
    <source>
        <dbReference type="Proteomes" id="UP000272908"/>
    </source>
</evidence>
<keyword evidence="2" id="KW-1185">Reference proteome</keyword>
<evidence type="ECO:0000313" key="1">
    <source>
        <dbReference type="EMBL" id="SUZ31901.1"/>
    </source>
</evidence>
<accession>A0A3B0M7D3</accession>
<dbReference type="OrthoDB" id="7816979at2"/>
<organism evidence="1 2">
    <name type="scientific">Roseinatronobacter ekhonensis</name>
    <dbReference type="NCBI Taxonomy" id="254356"/>
    <lineage>
        <taxon>Bacteria</taxon>
        <taxon>Pseudomonadati</taxon>
        <taxon>Pseudomonadota</taxon>
        <taxon>Alphaproteobacteria</taxon>
        <taxon>Rhodobacterales</taxon>
        <taxon>Paracoccaceae</taxon>
        <taxon>Roseinatronobacter</taxon>
    </lineage>
</organism>
<sequence length="291" mass="32004">MDIALHLGGHLTDDGRLRSCLTHNQAILHSDGIDAPDAASYRTSILEAVKTHAKGQLAPDAGAVLLDSIVTSESADRLVLSTARFLSPLPSAVRRAQFCPMAEPRVQGLRALFSDHDVSLYLAIRNPASFIPALLGAVNDEQAGIIRSDLEATELRWSDLVRTIRTQFPEAPITVWCDEDTPFIWEDVLYQVAGYDGSEPLTHVYDWFDTVMVDGGAAKLAAYMDNAPPMDRAQRQRVIAAFLDKFCDEDKIDIDVSTIDWSEEMVDLLSELYDEDVATLGAMDGVTLLQP</sequence>
<protein>
    <recommendedName>
        <fullName evidence="3">Sulfotransferase domain-containing protein</fullName>
    </recommendedName>
</protein>
<name>A0A3B0M7D3_9RHOB</name>